<proteinExistence type="predicted"/>
<dbReference type="EMBL" id="CP001841">
    <property type="protein sequence ID" value="AEF81741.1"/>
    <property type="molecule type" value="Genomic_DNA"/>
</dbReference>
<dbReference type="AlphaFoldDB" id="F5Y9T3"/>
<gene>
    <name evidence="1" type="ordered locus">TREAZ_3187</name>
</gene>
<protein>
    <submittedName>
        <fullName evidence="1">Uncharacterized protein</fullName>
    </submittedName>
</protein>
<dbReference type="Proteomes" id="UP000009222">
    <property type="component" value="Chromosome"/>
</dbReference>
<dbReference type="InParanoid" id="F5Y9T3"/>
<reference evidence="2" key="1">
    <citation type="submission" date="2009-12" db="EMBL/GenBank/DDBJ databases">
        <title>Complete sequence of Treponema azotonutricium strain ZAS-9.</title>
        <authorList>
            <person name="Tetu S.G."/>
            <person name="Matson E."/>
            <person name="Ren Q."/>
            <person name="Seshadri R."/>
            <person name="Elbourne L."/>
            <person name="Hassan K.A."/>
            <person name="Durkin A."/>
            <person name="Radune D."/>
            <person name="Mohamoud Y."/>
            <person name="Shay R."/>
            <person name="Jin S."/>
            <person name="Zhang X."/>
            <person name="Lucey K."/>
            <person name="Ballor N.R."/>
            <person name="Ottesen E."/>
            <person name="Rosenthal R."/>
            <person name="Allen A."/>
            <person name="Leadbetter J.R."/>
            <person name="Paulsen I.T."/>
        </authorList>
    </citation>
    <scope>NUCLEOTIDE SEQUENCE [LARGE SCALE GENOMIC DNA]</scope>
    <source>
        <strain evidence="2">ATCC BAA-888 / DSM 13862 / ZAS-9</strain>
    </source>
</reference>
<organism evidence="1 2">
    <name type="scientific">Leadbettera azotonutricia (strain ATCC BAA-888 / DSM 13862 / ZAS-9)</name>
    <name type="common">Treponema azotonutricium</name>
    <dbReference type="NCBI Taxonomy" id="545695"/>
    <lineage>
        <taxon>Bacteria</taxon>
        <taxon>Pseudomonadati</taxon>
        <taxon>Spirochaetota</taxon>
        <taxon>Spirochaetia</taxon>
        <taxon>Spirochaetales</taxon>
        <taxon>Breznakiellaceae</taxon>
        <taxon>Leadbettera</taxon>
    </lineage>
</organism>
<keyword evidence="2" id="KW-1185">Reference proteome</keyword>
<name>F5Y9T3_LEAAZ</name>
<evidence type="ECO:0000313" key="2">
    <source>
        <dbReference type="Proteomes" id="UP000009222"/>
    </source>
</evidence>
<dbReference type="HOGENOM" id="CLU_3031100_0_0_12"/>
<reference evidence="1 2" key="2">
    <citation type="journal article" date="2011" name="ISME J.">
        <title>RNA-seq reveals cooperative metabolic interactions between two termite-gut spirochete species in co-culture.</title>
        <authorList>
            <person name="Rosenthal A.Z."/>
            <person name="Matson E.G."/>
            <person name="Eldar A."/>
            <person name="Leadbetter J.R."/>
        </authorList>
    </citation>
    <scope>NUCLEOTIDE SEQUENCE [LARGE SCALE GENOMIC DNA]</scope>
    <source>
        <strain evidence="2">ATCC BAA-888 / DSM 13862 / ZAS-9</strain>
    </source>
</reference>
<sequence>MRICQGQGRGKENEKSQARNHCRRVLILHDRINLTALISAFFNSKLQRWAQLRFQ</sequence>
<dbReference type="STRING" id="545695.TREAZ_3187"/>
<accession>F5Y9T3</accession>
<evidence type="ECO:0000313" key="1">
    <source>
        <dbReference type="EMBL" id="AEF81741.1"/>
    </source>
</evidence>
<dbReference type="KEGG" id="taz:TREAZ_3187"/>